<dbReference type="EMBL" id="KX427151">
    <property type="protein sequence ID" value="AQZ26773.1"/>
    <property type="molecule type" value="mRNA"/>
</dbReference>
<dbReference type="InterPro" id="IPR011583">
    <property type="entry name" value="Chitinase_II/V-like_cat"/>
</dbReference>
<reference evidence="3" key="1">
    <citation type="submission" date="2016-06" db="EMBL/GenBank/DDBJ databases">
        <authorList>
            <person name="Kjaerup R.B."/>
            <person name="Dalgaard T.S."/>
            <person name="Juul-Madsen H.R."/>
        </authorList>
    </citation>
    <scope>NUCLEOTIDE SEQUENCE</scope>
</reference>
<dbReference type="SUPFAM" id="SSF51445">
    <property type="entry name" value="(Trans)glycosidases"/>
    <property type="match status" value="1"/>
</dbReference>
<dbReference type="Pfam" id="PF00704">
    <property type="entry name" value="Glyco_hydro_18"/>
    <property type="match status" value="1"/>
</dbReference>
<dbReference type="PROSITE" id="PS51910">
    <property type="entry name" value="GH18_2"/>
    <property type="match status" value="1"/>
</dbReference>
<dbReference type="PANTHER" id="PTHR11177">
    <property type="entry name" value="CHITINASE"/>
    <property type="match status" value="1"/>
</dbReference>
<dbReference type="InterPro" id="IPR029070">
    <property type="entry name" value="Chitinase_insertion_sf"/>
</dbReference>
<dbReference type="SMART" id="SM00636">
    <property type="entry name" value="Glyco_18"/>
    <property type="match status" value="1"/>
</dbReference>
<dbReference type="InterPro" id="IPR050314">
    <property type="entry name" value="Glycosyl_Hydrlase_18"/>
</dbReference>
<evidence type="ECO:0000313" key="3">
    <source>
        <dbReference type="EMBL" id="AQZ26773.1"/>
    </source>
</evidence>
<name>A0A1U9XQT7_TIGJA</name>
<evidence type="ECO:0000259" key="2">
    <source>
        <dbReference type="PROSITE" id="PS51910"/>
    </source>
</evidence>
<keyword evidence="1" id="KW-1015">Disulfide bond</keyword>
<dbReference type="GO" id="GO:0005975">
    <property type="term" value="P:carbohydrate metabolic process"/>
    <property type="evidence" value="ECO:0007669"/>
    <property type="project" value="InterPro"/>
</dbReference>
<proteinExistence type="evidence at transcript level"/>
<dbReference type="GO" id="GO:0008061">
    <property type="term" value="F:chitin binding"/>
    <property type="evidence" value="ECO:0007669"/>
    <property type="project" value="InterPro"/>
</dbReference>
<protein>
    <submittedName>
        <fullName evidence="3">Chitinase 8</fullName>
    </submittedName>
</protein>
<dbReference type="Gene3D" id="3.10.50.10">
    <property type="match status" value="1"/>
</dbReference>
<dbReference type="AlphaFoldDB" id="A0A1U9XQT7"/>
<dbReference type="GO" id="GO:0005576">
    <property type="term" value="C:extracellular region"/>
    <property type="evidence" value="ECO:0007669"/>
    <property type="project" value="TreeGrafter"/>
</dbReference>
<dbReference type="SMR" id="A0A1U9XQT7"/>
<dbReference type="GO" id="GO:0006032">
    <property type="term" value="P:chitin catabolic process"/>
    <property type="evidence" value="ECO:0007669"/>
    <property type="project" value="TreeGrafter"/>
</dbReference>
<dbReference type="PANTHER" id="PTHR11177:SF317">
    <property type="entry name" value="CHITINASE 12-RELATED"/>
    <property type="match status" value="1"/>
</dbReference>
<sequence length="455" mass="51237">MFIEIRNHFANFTCQVRLQKHNRMKVFGLVLAILAISTIQEAQGVQQSDKLLVCYFSSWAHYREDPGHFDVTWIDPTLCTHGIYAYADIDTVTWSLMPVDPWYDLGPSDCGIGECNFDSYRRFTSLASETFTPMLSVGGYTEGPQKFSDMARDPVKRQAFIDGSVDYLQRYGFKGLDIDWEFPGEDDKRNLDLLVGEMKAAFDLNGLVLSLAIFPEYDRVDLGYDIPFLSENADFLSIISYDFHSYYNGHEFTAHDAPLFRINEEEDVMHPGYGYNVYDGIRYLLQKGGDPAKLLMGIPAYGNGFMLEDASNNGLYCPAAGSINPGPIMHDSGSWSFQEILKIQQDDSLSYLPGATPKAWTVVRDDCQRVPYMVNGKYWIGYEDVQSVGLKAQMANALNLGGVMMYSVDMDDFNGDYSATRYPLLKEINTQLFSGNSFNPIDETCGTKPAPVCEI</sequence>
<dbReference type="Gene3D" id="3.20.20.80">
    <property type="entry name" value="Glycosidases"/>
    <property type="match status" value="1"/>
</dbReference>
<accession>A0A1U9XQT7</accession>
<dbReference type="InterPro" id="IPR001223">
    <property type="entry name" value="Glyco_hydro18_cat"/>
</dbReference>
<organism evidence="3">
    <name type="scientific">Tigriopus japonicus</name>
    <name type="common">Copepod</name>
    <dbReference type="NCBI Taxonomy" id="158387"/>
    <lineage>
        <taxon>Eukaryota</taxon>
        <taxon>Metazoa</taxon>
        <taxon>Ecdysozoa</taxon>
        <taxon>Arthropoda</taxon>
        <taxon>Crustacea</taxon>
        <taxon>Multicrustacea</taxon>
        <taxon>Hexanauplia</taxon>
        <taxon>Copepoda</taxon>
        <taxon>Harpacticoida</taxon>
        <taxon>Harpacticidae</taxon>
        <taxon>Tigriopus</taxon>
    </lineage>
</organism>
<dbReference type="SUPFAM" id="SSF54556">
    <property type="entry name" value="Chitinase insertion domain"/>
    <property type="match status" value="1"/>
</dbReference>
<feature type="domain" description="GH18" evidence="2">
    <location>
        <begin position="50"/>
        <end position="435"/>
    </location>
</feature>
<evidence type="ECO:0000256" key="1">
    <source>
        <dbReference type="ARBA" id="ARBA00023157"/>
    </source>
</evidence>
<dbReference type="FunFam" id="3.10.50.10:FF:000001">
    <property type="entry name" value="Chitinase 3-like 1"/>
    <property type="match status" value="1"/>
</dbReference>
<dbReference type="GO" id="GO:0004568">
    <property type="term" value="F:chitinase activity"/>
    <property type="evidence" value="ECO:0007669"/>
    <property type="project" value="TreeGrafter"/>
</dbReference>
<dbReference type="InterPro" id="IPR017853">
    <property type="entry name" value="GH"/>
</dbReference>